<evidence type="ECO:0000256" key="5">
    <source>
        <dbReference type="ARBA" id="ARBA00022692"/>
    </source>
</evidence>
<dbReference type="NCBIfam" id="TIGR00383">
    <property type="entry name" value="corA"/>
    <property type="match status" value="1"/>
</dbReference>
<comment type="catalytic activity">
    <reaction evidence="10">
        <text>Mg(2+)(in) = Mg(2+)(out)</text>
        <dbReference type="Rhea" id="RHEA:29827"/>
        <dbReference type="ChEBI" id="CHEBI:18420"/>
    </reaction>
</comment>
<keyword evidence="3 12" id="KW-0813">Transport</keyword>
<evidence type="ECO:0000313" key="14">
    <source>
        <dbReference type="Proteomes" id="UP000250134"/>
    </source>
</evidence>
<comment type="function">
    <text evidence="11">Mediates influx of magnesium ions. Alternates between open and closed states. Activated by low cytoplasmic Mg(2+) levels. Inactive when cytoplasmic Mg(2+) levels are high.</text>
</comment>
<keyword evidence="14" id="KW-1185">Reference proteome</keyword>
<dbReference type="CDD" id="cd12828">
    <property type="entry name" value="TmCorA-like_1"/>
    <property type="match status" value="1"/>
</dbReference>
<dbReference type="EMBL" id="CP014855">
    <property type="protein sequence ID" value="ASJ00551.1"/>
    <property type="molecule type" value="Genomic_DNA"/>
</dbReference>
<keyword evidence="6 12" id="KW-0460">Magnesium</keyword>
<dbReference type="GO" id="GO:0005886">
    <property type="term" value="C:plasma membrane"/>
    <property type="evidence" value="ECO:0007669"/>
    <property type="project" value="UniProtKB-SubCell"/>
</dbReference>
<name>A0A2Z2MDJ2_THEGO</name>
<evidence type="ECO:0000256" key="11">
    <source>
        <dbReference type="ARBA" id="ARBA00045497"/>
    </source>
</evidence>
<keyword evidence="5 12" id="KW-0812">Transmembrane</keyword>
<dbReference type="InterPro" id="IPR004488">
    <property type="entry name" value="Mg/Co-transport_prot_CorA"/>
</dbReference>
<gene>
    <name evidence="12" type="primary">corA</name>
    <name evidence="13" type="ORF">A3K92_03200</name>
</gene>
<comment type="similarity">
    <text evidence="2 12">Belongs to the CorA metal ion transporter (MIT) (TC 1.A.35) family.</text>
</comment>
<evidence type="ECO:0000256" key="9">
    <source>
        <dbReference type="ARBA" id="ARBA00023136"/>
    </source>
</evidence>
<dbReference type="AlphaFoldDB" id="A0A2Z2MDJ2"/>
<sequence>MNQKSRIKLFAYSPLKLVEKTLKSPEEIKEYADYPVVWVNVNGMEGLEVLEELGFSGFFVRVLRRFRGSKAIVLQDQILLMAHQVYRVERGLKKEKTAFLLKGNLVVTIQERPGDVFNRIREKIRNEGSVLRNSGPDYLFCALLDATVENYVPIIEEISTSVERLEDMVLKRTDRELLRHIQSIRRQTFFLRRAIFPLLESFRKIRVEGSALFGENAKIYLEDLSSHVLEVLDLIESQRDMADGLLDIYYSSISLRTNEIMGILTVVSTIFIPLTFITGLYGMNFNPEASPYNMPELNWYYGYPAVLLLMLAIAVGMLVYFRRKGWI</sequence>
<dbReference type="GO" id="GO:0050897">
    <property type="term" value="F:cobalt ion binding"/>
    <property type="evidence" value="ECO:0007669"/>
    <property type="project" value="TreeGrafter"/>
</dbReference>
<comment type="subcellular location">
    <subcellularLocation>
        <location evidence="1">Cell membrane</location>
        <topology evidence="1">Multi-pass membrane protein</topology>
    </subcellularLocation>
    <subcellularLocation>
        <location evidence="12">Membrane</location>
        <topology evidence="12">Multi-pass membrane protein</topology>
    </subcellularLocation>
</comment>
<accession>A0A2Z2MDJ2</accession>
<dbReference type="InterPro" id="IPR002523">
    <property type="entry name" value="MgTranspt_CorA/ZnTranspt_ZntB"/>
</dbReference>
<dbReference type="GO" id="GO:0015087">
    <property type="term" value="F:cobalt ion transmembrane transporter activity"/>
    <property type="evidence" value="ECO:0007669"/>
    <property type="project" value="UniProtKB-UniRule"/>
</dbReference>
<evidence type="ECO:0000313" key="13">
    <source>
        <dbReference type="EMBL" id="ASJ00551.1"/>
    </source>
</evidence>
<evidence type="ECO:0000256" key="7">
    <source>
        <dbReference type="ARBA" id="ARBA00022989"/>
    </source>
</evidence>
<dbReference type="RefSeq" id="WP_088884891.1">
    <property type="nucleotide sequence ID" value="NZ_CP014855.1"/>
</dbReference>
<dbReference type="GeneID" id="33331523"/>
<dbReference type="SUPFAM" id="SSF143865">
    <property type="entry name" value="CorA soluble domain-like"/>
    <property type="match status" value="1"/>
</dbReference>
<evidence type="ECO:0000256" key="3">
    <source>
        <dbReference type="ARBA" id="ARBA00022448"/>
    </source>
</evidence>
<evidence type="ECO:0000256" key="2">
    <source>
        <dbReference type="ARBA" id="ARBA00009765"/>
    </source>
</evidence>
<dbReference type="GO" id="GO:0000287">
    <property type="term" value="F:magnesium ion binding"/>
    <property type="evidence" value="ECO:0007669"/>
    <property type="project" value="TreeGrafter"/>
</dbReference>
<evidence type="ECO:0000256" key="1">
    <source>
        <dbReference type="ARBA" id="ARBA00004651"/>
    </source>
</evidence>
<dbReference type="KEGG" id="tgg:A3K92_03200"/>
<keyword evidence="9 12" id="KW-0472">Membrane</keyword>
<dbReference type="Pfam" id="PF01544">
    <property type="entry name" value="CorA"/>
    <property type="match status" value="1"/>
</dbReference>
<dbReference type="InterPro" id="IPR045863">
    <property type="entry name" value="CorA_TM1_TM2"/>
</dbReference>
<evidence type="ECO:0000256" key="6">
    <source>
        <dbReference type="ARBA" id="ARBA00022842"/>
    </source>
</evidence>
<dbReference type="SUPFAM" id="SSF144083">
    <property type="entry name" value="Magnesium transport protein CorA, transmembrane region"/>
    <property type="match status" value="1"/>
</dbReference>
<keyword evidence="8 12" id="KW-0406">Ion transport</keyword>
<dbReference type="PANTHER" id="PTHR46494:SF1">
    <property type="entry name" value="CORA FAMILY METAL ION TRANSPORTER (EUROFUNG)"/>
    <property type="match status" value="1"/>
</dbReference>
<keyword evidence="7 12" id="KW-1133">Transmembrane helix</keyword>
<dbReference type="GO" id="GO:0015095">
    <property type="term" value="F:magnesium ion transmembrane transporter activity"/>
    <property type="evidence" value="ECO:0007669"/>
    <property type="project" value="UniProtKB-UniRule"/>
</dbReference>
<dbReference type="Gene3D" id="3.30.460.20">
    <property type="entry name" value="CorA soluble domain-like"/>
    <property type="match status" value="1"/>
</dbReference>
<keyword evidence="4 12" id="KW-1003">Cell membrane</keyword>
<evidence type="ECO:0000256" key="4">
    <source>
        <dbReference type="ARBA" id="ARBA00022475"/>
    </source>
</evidence>
<evidence type="ECO:0000256" key="10">
    <source>
        <dbReference type="ARBA" id="ARBA00034269"/>
    </source>
</evidence>
<feature type="transmembrane region" description="Helical" evidence="12">
    <location>
        <begin position="260"/>
        <end position="281"/>
    </location>
</feature>
<reference evidence="13 14" key="1">
    <citation type="submission" date="2016-03" db="EMBL/GenBank/DDBJ databases">
        <title>Complete genome sequence of Thermococcus gorgonarius.</title>
        <authorList>
            <person name="Oger P.M."/>
        </authorList>
    </citation>
    <scope>NUCLEOTIDE SEQUENCE [LARGE SCALE GENOMIC DNA]</scope>
    <source>
        <strain evidence="13 14">W-12</strain>
    </source>
</reference>
<dbReference type="PANTHER" id="PTHR46494">
    <property type="entry name" value="CORA FAMILY METAL ION TRANSPORTER (EUROFUNG)"/>
    <property type="match status" value="1"/>
</dbReference>
<dbReference type="Gene3D" id="1.20.58.340">
    <property type="entry name" value="Magnesium transport protein CorA, transmembrane region"/>
    <property type="match status" value="2"/>
</dbReference>
<dbReference type="InterPro" id="IPR045861">
    <property type="entry name" value="CorA_cytoplasmic_dom"/>
</dbReference>
<dbReference type="FunFam" id="1.20.58.340:FF:000004">
    <property type="entry name" value="Magnesium transport protein CorA"/>
    <property type="match status" value="1"/>
</dbReference>
<organism evidence="13 14">
    <name type="scientific">Thermococcus gorgonarius</name>
    <dbReference type="NCBI Taxonomy" id="71997"/>
    <lineage>
        <taxon>Archaea</taxon>
        <taxon>Methanobacteriati</taxon>
        <taxon>Methanobacteriota</taxon>
        <taxon>Thermococci</taxon>
        <taxon>Thermococcales</taxon>
        <taxon>Thermococcaceae</taxon>
        <taxon>Thermococcus</taxon>
    </lineage>
</organism>
<dbReference type="OrthoDB" id="28779at2157"/>
<feature type="transmembrane region" description="Helical" evidence="12">
    <location>
        <begin position="301"/>
        <end position="321"/>
    </location>
</feature>
<dbReference type="Proteomes" id="UP000250134">
    <property type="component" value="Chromosome"/>
</dbReference>
<evidence type="ECO:0000256" key="12">
    <source>
        <dbReference type="RuleBase" id="RU362010"/>
    </source>
</evidence>
<evidence type="ECO:0000256" key="8">
    <source>
        <dbReference type="ARBA" id="ARBA00023065"/>
    </source>
</evidence>
<proteinExistence type="inferred from homology"/>
<protein>
    <recommendedName>
        <fullName evidence="12">Magnesium transport protein CorA</fullName>
    </recommendedName>
</protein>